<name>A0ABS9UGQ1_9BACL</name>
<gene>
    <name evidence="2" type="ORF">LZ480_16815</name>
</gene>
<keyword evidence="3" id="KW-1185">Reference proteome</keyword>
<sequence>MKFHKGRLKFVLPISLGVAIASYIMLANKFQEVASRDRIFIVIGATILTAVIAYFLFPQEGDNPNDRGPY</sequence>
<keyword evidence="1" id="KW-0472">Membrane</keyword>
<feature type="transmembrane region" description="Helical" evidence="1">
    <location>
        <begin position="6"/>
        <end position="27"/>
    </location>
</feature>
<dbReference type="GO" id="GO:0016746">
    <property type="term" value="F:acyltransferase activity"/>
    <property type="evidence" value="ECO:0007669"/>
    <property type="project" value="UniProtKB-KW"/>
</dbReference>
<protein>
    <submittedName>
        <fullName evidence="2">Acyltransferase</fullName>
    </submittedName>
</protein>
<accession>A0ABS9UGQ1</accession>
<reference evidence="2 3" key="1">
    <citation type="submission" date="2022-03" db="EMBL/GenBank/DDBJ databases">
        <authorList>
            <person name="Jo J.-H."/>
            <person name="Im W.-T."/>
        </authorList>
    </citation>
    <scope>NUCLEOTIDE SEQUENCE [LARGE SCALE GENOMIC DNA]</scope>
    <source>
        <strain evidence="2 3">MA9</strain>
    </source>
</reference>
<dbReference type="EMBL" id="JAKZFC010000008">
    <property type="protein sequence ID" value="MCH7323540.1"/>
    <property type="molecule type" value="Genomic_DNA"/>
</dbReference>
<evidence type="ECO:0000256" key="1">
    <source>
        <dbReference type="SAM" id="Phobius"/>
    </source>
</evidence>
<proteinExistence type="predicted"/>
<keyword evidence="1" id="KW-1133">Transmembrane helix</keyword>
<feature type="transmembrane region" description="Helical" evidence="1">
    <location>
        <begin position="39"/>
        <end position="57"/>
    </location>
</feature>
<evidence type="ECO:0000313" key="2">
    <source>
        <dbReference type="EMBL" id="MCH7323540.1"/>
    </source>
</evidence>
<evidence type="ECO:0000313" key="3">
    <source>
        <dbReference type="Proteomes" id="UP001316087"/>
    </source>
</evidence>
<keyword evidence="2" id="KW-0012">Acyltransferase</keyword>
<dbReference type="RefSeq" id="WP_241370706.1">
    <property type="nucleotide sequence ID" value="NZ_JAKZFC010000008.1"/>
</dbReference>
<keyword evidence="2" id="KW-0808">Transferase</keyword>
<comment type="caution">
    <text evidence="2">The sequence shown here is derived from an EMBL/GenBank/DDBJ whole genome shotgun (WGS) entry which is preliminary data.</text>
</comment>
<dbReference type="Proteomes" id="UP001316087">
    <property type="component" value="Unassembled WGS sequence"/>
</dbReference>
<organism evidence="2 3">
    <name type="scientific">Solibacillus palustris</name>
    <dbReference type="NCBI Taxonomy" id="2908203"/>
    <lineage>
        <taxon>Bacteria</taxon>
        <taxon>Bacillati</taxon>
        <taxon>Bacillota</taxon>
        <taxon>Bacilli</taxon>
        <taxon>Bacillales</taxon>
        <taxon>Caryophanaceae</taxon>
        <taxon>Solibacillus</taxon>
    </lineage>
</organism>
<keyword evidence="1" id="KW-0812">Transmembrane</keyword>